<dbReference type="STRING" id="1267423.SAMN05216290_3226"/>
<protein>
    <submittedName>
        <fullName evidence="2">DNA-binding response regulator, LytR/AlgR family</fullName>
    </submittedName>
</protein>
<keyword evidence="2" id="KW-0238">DNA-binding</keyword>
<dbReference type="PANTHER" id="PTHR37299:SF1">
    <property type="entry name" value="STAGE 0 SPORULATION PROTEIN A HOMOLOG"/>
    <property type="match status" value="1"/>
</dbReference>
<evidence type="ECO:0000313" key="2">
    <source>
        <dbReference type="EMBL" id="SEW36847.1"/>
    </source>
</evidence>
<dbReference type="EMBL" id="FOIR01000003">
    <property type="protein sequence ID" value="SEW36847.1"/>
    <property type="molecule type" value="Genomic_DNA"/>
</dbReference>
<feature type="domain" description="HTH LytTR-type" evidence="1">
    <location>
        <begin position="135"/>
        <end position="232"/>
    </location>
</feature>
<dbReference type="GO" id="GO:0000156">
    <property type="term" value="F:phosphorelay response regulator activity"/>
    <property type="evidence" value="ECO:0007669"/>
    <property type="project" value="InterPro"/>
</dbReference>
<keyword evidence="3" id="KW-1185">Reference proteome</keyword>
<dbReference type="GeneID" id="99987904"/>
<dbReference type="PANTHER" id="PTHR37299">
    <property type="entry name" value="TRANSCRIPTIONAL REGULATOR-RELATED"/>
    <property type="match status" value="1"/>
</dbReference>
<dbReference type="OrthoDB" id="940990at2"/>
<dbReference type="AlphaFoldDB" id="A0A1I0R836"/>
<evidence type="ECO:0000259" key="1">
    <source>
        <dbReference type="PROSITE" id="PS50930"/>
    </source>
</evidence>
<proteinExistence type="predicted"/>
<sequence length="232" mass="25806">MESINRSFNTLIYKPSITLEATVKIIGQSDLFEVVHVTASVAQIFHTLAVMKIDVVFLSDTISIKDLQTMKEAYPEVAIVVYCNSENQNVNTSLLNFATDVVTLPLQPACLQLIAFRVSQSLRIGASTPSYCDSVKVRDGGTTRIISTTKIKYIKSEGEYIKYFTDDTSYLTLGALKKVSSTLPANYVQVHRSYIVNTEYVTSISGHELTVLNGEKIPIGRTFLHEVRNLIL</sequence>
<organism evidence="2 3">
    <name type="scientific">Roseivirga pacifica</name>
    <dbReference type="NCBI Taxonomy" id="1267423"/>
    <lineage>
        <taxon>Bacteria</taxon>
        <taxon>Pseudomonadati</taxon>
        <taxon>Bacteroidota</taxon>
        <taxon>Cytophagia</taxon>
        <taxon>Cytophagales</taxon>
        <taxon>Roseivirgaceae</taxon>
        <taxon>Roseivirga</taxon>
    </lineage>
</organism>
<dbReference type="PROSITE" id="PS50930">
    <property type="entry name" value="HTH_LYTTR"/>
    <property type="match status" value="1"/>
</dbReference>
<accession>A0A1I0R836</accession>
<evidence type="ECO:0000313" key="3">
    <source>
        <dbReference type="Proteomes" id="UP000199437"/>
    </source>
</evidence>
<name>A0A1I0R836_9BACT</name>
<dbReference type="GO" id="GO:0003677">
    <property type="term" value="F:DNA binding"/>
    <property type="evidence" value="ECO:0007669"/>
    <property type="project" value="UniProtKB-KW"/>
</dbReference>
<dbReference type="Pfam" id="PF04397">
    <property type="entry name" value="LytTR"/>
    <property type="match status" value="1"/>
</dbReference>
<reference evidence="3" key="1">
    <citation type="submission" date="2016-10" db="EMBL/GenBank/DDBJ databases">
        <authorList>
            <person name="Varghese N."/>
            <person name="Submissions S."/>
        </authorList>
    </citation>
    <scope>NUCLEOTIDE SEQUENCE [LARGE SCALE GENOMIC DNA]</scope>
    <source>
        <strain evidence="3">CGMCC 1.12402</strain>
    </source>
</reference>
<dbReference type="Proteomes" id="UP000199437">
    <property type="component" value="Unassembled WGS sequence"/>
</dbReference>
<dbReference type="InterPro" id="IPR007492">
    <property type="entry name" value="LytTR_DNA-bd_dom"/>
</dbReference>
<dbReference type="Gene3D" id="2.40.50.1020">
    <property type="entry name" value="LytTr DNA-binding domain"/>
    <property type="match status" value="1"/>
</dbReference>
<gene>
    <name evidence="2" type="ORF">SAMN05216290_3226</name>
</gene>
<dbReference type="InterPro" id="IPR046947">
    <property type="entry name" value="LytR-like"/>
</dbReference>
<dbReference type="SMART" id="SM00850">
    <property type="entry name" value="LytTR"/>
    <property type="match status" value="1"/>
</dbReference>
<dbReference type="RefSeq" id="WP_090259771.1">
    <property type="nucleotide sequence ID" value="NZ_FOIR01000003.1"/>
</dbReference>